<feature type="signal peptide" evidence="1">
    <location>
        <begin position="1"/>
        <end position="25"/>
    </location>
</feature>
<keyword evidence="1" id="KW-0732">Signal</keyword>
<evidence type="ECO:0000313" key="2">
    <source>
        <dbReference type="EMBL" id="PLW11809.1"/>
    </source>
</evidence>
<feature type="chain" id="PRO_5015083878" description="Major facilitator superfamily (MFS) profile domain-containing protein" evidence="1">
    <location>
        <begin position="26"/>
        <end position="77"/>
    </location>
</feature>
<accession>A0A2N5UM30</accession>
<comment type="caution">
    <text evidence="4">The sequence shown here is derived from an EMBL/GenBank/DDBJ whole genome shotgun (WGS) entry which is preliminary data.</text>
</comment>
<dbReference type="AlphaFoldDB" id="A0A2N5UM30"/>
<evidence type="ECO:0000313" key="3">
    <source>
        <dbReference type="EMBL" id="PLW16028.1"/>
    </source>
</evidence>
<dbReference type="EMBL" id="PGCJ01000202">
    <property type="protein sequence ID" value="PLW38828.1"/>
    <property type="molecule type" value="Genomic_DNA"/>
</dbReference>
<dbReference type="EMBL" id="PGCI01000908">
    <property type="protein sequence ID" value="PLW11809.1"/>
    <property type="molecule type" value="Genomic_DNA"/>
</dbReference>
<evidence type="ECO:0000313" key="5">
    <source>
        <dbReference type="EMBL" id="PLW48480.1"/>
    </source>
</evidence>
<evidence type="ECO:0000256" key="1">
    <source>
        <dbReference type="SAM" id="SignalP"/>
    </source>
</evidence>
<sequence length="77" mass="7616">MQASQFSIFLAAAFVALFSLQISAAVLPRQLIPAAPARGKAASTSLQAVTDGLGMGGLFLPAMITNAVGKGLAAGGL</sequence>
<organism evidence="4 6">
    <name type="scientific">Puccinia coronata f. sp. avenae</name>
    <dbReference type="NCBI Taxonomy" id="200324"/>
    <lineage>
        <taxon>Eukaryota</taxon>
        <taxon>Fungi</taxon>
        <taxon>Dikarya</taxon>
        <taxon>Basidiomycota</taxon>
        <taxon>Pucciniomycotina</taxon>
        <taxon>Pucciniomycetes</taxon>
        <taxon>Pucciniales</taxon>
        <taxon>Pucciniaceae</taxon>
        <taxon>Puccinia</taxon>
    </lineage>
</organism>
<dbReference type="EMBL" id="PGCI01000023">
    <property type="protein sequence ID" value="PLW48480.1"/>
    <property type="molecule type" value="Genomic_DNA"/>
</dbReference>
<dbReference type="Proteomes" id="UP000235392">
    <property type="component" value="Unassembled WGS sequence"/>
</dbReference>
<gene>
    <name evidence="4" type="ORF">PCANC_16579</name>
    <name evidence="3" type="ORF">PCANC_18033</name>
    <name evidence="5" type="ORF">PCASD_04288</name>
    <name evidence="2" type="ORF">PCASD_21066</name>
</gene>
<keyword evidence="6" id="KW-1185">Reference proteome</keyword>
<name>A0A2N5UM30_9BASI</name>
<dbReference type="Proteomes" id="UP000235388">
    <property type="component" value="Unassembled WGS sequence"/>
</dbReference>
<proteinExistence type="predicted"/>
<evidence type="ECO:0000313" key="7">
    <source>
        <dbReference type="Proteomes" id="UP000235392"/>
    </source>
</evidence>
<dbReference type="EMBL" id="PGCJ01000881">
    <property type="protein sequence ID" value="PLW16028.1"/>
    <property type="molecule type" value="Genomic_DNA"/>
</dbReference>
<reference evidence="6 7" key="1">
    <citation type="submission" date="2017-11" db="EMBL/GenBank/DDBJ databases">
        <title>De novo assembly and phasing of dikaryotic genomes from two isolates of Puccinia coronata f. sp. avenae, the causal agent of oat crown rust.</title>
        <authorList>
            <person name="Miller M.E."/>
            <person name="Zhang Y."/>
            <person name="Omidvar V."/>
            <person name="Sperschneider J."/>
            <person name="Schwessinger B."/>
            <person name="Raley C."/>
            <person name="Palmer J.M."/>
            <person name="Garnica D."/>
            <person name="Upadhyaya N."/>
            <person name="Rathjen J."/>
            <person name="Taylor J.M."/>
            <person name="Park R.F."/>
            <person name="Dodds P.N."/>
            <person name="Hirsch C.D."/>
            <person name="Kianian S.F."/>
            <person name="Figueroa M."/>
        </authorList>
    </citation>
    <scope>NUCLEOTIDE SEQUENCE [LARGE SCALE GENOMIC DNA]</scope>
    <source>
        <strain evidence="4">12NC29</strain>
        <strain evidence="2">12SD80</strain>
    </source>
</reference>
<evidence type="ECO:0008006" key="8">
    <source>
        <dbReference type="Google" id="ProtNLM"/>
    </source>
</evidence>
<protein>
    <recommendedName>
        <fullName evidence="8">Major facilitator superfamily (MFS) profile domain-containing protein</fullName>
    </recommendedName>
</protein>
<evidence type="ECO:0000313" key="6">
    <source>
        <dbReference type="Proteomes" id="UP000235388"/>
    </source>
</evidence>
<evidence type="ECO:0000313" key="4">
    <source>
        <dbReference type="EMBL" id="PLW38828.1"/>
    </source>
</evidence>